<dbReference type="KEGG" id="saca:FFV09_13650"/>
<dbReference type="PROSITE" id="PS51186">
    <property type="entry name" value="GNAT"/>
    <property type="match status" value="1"/>
</dbReference>
<dbReference type="CDD" id="cd04301">
    <property type="entry name" value="NAT_SF"/>
    <property type="match status" value="1"/>
</dbReference>
<dbReference type="Gene3D" id="3.40.630.30">
    <property type="match status" value="1"/>
</dbReference>
<name>A0A4Y6UZY8_SACBS</name>
<evidence type="ECO:0000313" key="3">
    <source>
        <dbReference type="Proteomes" id="UP000316968"/>
    </source>
</evidence>
<keyword evidence="2" id="KW-0808">Transferase</keyword>
<dbReference type="EMBL" id="CP041217">
    <property type="protein sequence ID" value="QDH21797.1"/>
    <property type="molecule type" value="Genomic_DNA"/>
</dbReference>
<organism evidence="2 3">
    <name type="scientific">Saccharibacillus brassicae</name>
    <dbReference type="NCBI Taxonomy" id="2583377"/>
    <lineage>
        <taxon>Bacteria</taxon>
        <taxon>Bacillati</taxon>
        <taxon>Bacillota</taxon>
        <taxon>Bacilli</taxon>
        <taxon>Bacillales</taxon>
        <taxon>Paenibacillaceae</taxon>
        <taxon>Saccharibacillus</taxon>
    </lineage>
</organism>
<keyword evidence="3" id="KW-1185">Reference proteome</keyword>
<sequence>MPPVERYEKTGYVFREGQPQRLRIRNYGPADIQGLIAIQRECFPPPYPSELWWNREQLLRHMEIFPVGALCAEVEGRLVGSLTTLIASFDPKQAQHSWSDMTDNGYIGTHDPFGNTLYVVDISVSPAARGLGLGKQMLQSAYELVVGLGLVRLLGGARMPGYGAVRTQLTPEAYVDDVLHGRRRDPVIGFLLHCGRTPLSVVTDYLDDPESADHALLMEWRNPLLKP</sequence>
<dbReference type="InterPro" id="IPR016181">
    <property type="entry name" value="Acyl_CoA_acyltransferase"/>
</dbReference>
<gene>
    <name evidence="2" type="ORF">FFV09_13650</name>
</gene>
<dbReference type="SUPFAM" id="SSF55729">
    <property type="entry name" value="Acyl-CoA N-acyltransferases (Nat)"/>
    <property type="match status" value="1"/>
</dbReference>
<dbReference type="OrthoDB" id="9811121at2"/>
<dbReference type="InterPro" id="IPR000182">
    <property type="entry name" value="GNAT_dom"/>
</dbReference>
<dbReference type="AlphaFoldDB" id="A0A4Y6UZY8"/>
<evidence type="ECO:0000259" key="1">
    <source>
        <dbReference type="PROSITE" id="PS51186"/>
    </source>
</evidence>
<feature type="domain" description="N-acetyltransferase" evidence="1">
    <location>
        <begin position="22"/>
        <end position="223"/>
    </location>
</feature>
<dbReference type="RefSeq" id="WP_141448341.1">
    <property type="nucleotide sequence ID" value="NZ_CP041217.1"/>
</dbReference>
<reference evidence="2 3" key="1">
    <citation type="submission" date="2019-06" db="EMBL/GenBank/DDBJ databases">
        <title>Saccharibacillus brassicae sp. nov., an endophytic bacterium isolated from Chinese cabbage seeds (Brassica pekinensis).</title>
        <authorList>
            <person name="Jiang L."/>
            <person name="Lee J."/>
            <person name="Kim S.W."/>
        </authorList>
    </citation>
    <scope>NUCLEOTIDE SEQUENCE [LARGE SCALE GENOMIC DNA]</scope>
    <source>
        <strain evidence="3">KCTC 43072 / ATSA2</strain>
    </source>
</reference>
<proteinExistence type="predicted"/>
<dbReference type="GO" id="GO:0016747">
    <property type="term" value="F:acyltransferase activity, transferring groups other than amino-acyl groups"/>
    <property type="evidence" value="ECO:0007669"/>
    <property type="project" value="InterPro"/>
</dbReference>
<dbReference type="Proteomes" id="UP000316968">
    <property type="component" value="Chromosome"/>
</dbReference>
<protein>
    <submittedName>
        <fullName evidence="2">GNAT family N-acetyltransferase</fullName>
    </submittedName>
</protein>
<evidence type="ECO:0000313" key="2">
    <source>
        <dbReference type="EMBL" id="QDH21797.1"/>
    </source>
</evidence>
<dbReference type="Pfam" id="PF00583">
    <property type="entry name" value="Acetyltransf_1"/>
    <property type="match status" value="1"/>
</dbReference>
<accession>A0A4Y6UZY8</accession>